<dbReference type="EMBL" id="JAQQBS010000001">
    <property type="protein sequence ID" value="KAK0177821.1"/>
    <property type="molecule type" value="Genomic_DNA"/>
</dbReference>
<comment type="caution">
    <text evidence="1">The sequence shown here is derived from an EMBL/GenBank/DDBJ whole genome shotgun (WGS) entry which is preliminary data.</text>
</comment>
<reference evidence="1" key="2">
    <citation type="submission" date="2023-03" db="EMBL/GenBank/DDBJ databases">
        <authorList>
            <person name="Inwood S.N."/>
            <person name="Skelly J.G."/>
            <person name="Guhlin J."/>
            <person name="Harrop T.W.R."/>
            <person name="Goldson S.G."/>
            <person name="Dearden P.K."/>
        </authorList>
    </citation>
    <scope>NUCLEOTIDE SEQUENCE</scope>
    <source>
        <strain evidence="1">Irish</strain>
        <tissue evidence="1">Whole body</tissue>
    </source>
</reference>
<sequence length="157" mass="18427">MCARHFRFMREPSRRIRCITRIGIPELRILRALFRRQKHQKNITPGSEKAPSPVYGNEKSDVYHWIRIDNDRWFSGFVQVSRSLASLRIEGVEPEDKWKGLTDERQIYEQTNVVDNRECCAFSDNGQVHVPEAESVPPTDNYCVVTELRGTLRLPRR</sequence>
<proteinExistence type="predicted"/>
<accession>A0AA39KY02</accession>
<reference evidence="1" key="1">
    <citation type="journal article" date="2023" name="bioRxiv">
        <title>Scaffold-level genome assemblies of two parasitoid biocontrol wasps reveal the parthenogenesis mechanism and an associated novel virus.</title>
        <authorList>
            <person name="Inwood S."/>
            <person name="Skelly J."/>
            <person name="Guhlin J."/>
            <person name="Harrop T."/>
            <person name="Goldson S."/>
            <person name="Dearden P."/>
        </authorList>
    </citation>
    <scope>NUCLEOTIDE SEQUENCE</scope>
    <source>
        <strain evidence="1">Irish</strain>
        <tissue evidence="1">Whole body</tissue>
    </source>
</reference>
<keyword evidence="2" id="KW-1185">Reference proteome</keyword>
<protein>
    <submittedName>
        <fullName evidence="1">Uncharacterized protein</fullName>
    </submittedName>
</protein>
<name>A0AA39KY02_9HYME</name>
<gene>
    <name evidence="1" type="ORF">PV328_001830</name>
</gene>
<evidence type="ECO:0000313" key="2">
    <source>
        <dbReference type="Proteomes" id="UP001168990"/>
    </source>
</evidence>
<dbReference type="Proteomes" id="UP001168990">
    <property type="component" value="Unassembled WGS sequence"/>
</dbReference>
<organism evidence="1 2">
    <name type="scientific">Microctonus aethiopoides</name>
    <dbReference type="NCBI Taxonomy" id="144406"/>
    <lineage>
        <taxon>Eukaryota</taxon>
        <taxon>Metazoa</taxon>
        <taxon>Ecdysozoa</taxon>
        <taxon>Arthropoda</taxon>
        <taxon>Hexapoda</taxon>
        <taxon>Insecta</taxon>
        <taxon>Pterygota</taxon>
        <taxon>Neoptera</taxon>
        <taxon>Endopterygota</taxon>
        <taxon>Hymenoptera</taxon>
        <taxon>Apocrita</taxon>
        <taxon>Ichneumonoidea</taxon>
        <taxon>Braconidae</taxon>
        <taxon>Euphorinae</taxon>
        <taxon>Microctonus</taxon>
    </lineage>
</organism>
<dbReference type="AlphaFoldDB" id="A0AA39KY02"/>
<evidence type="ECO:0000313" key="1">
    <source>
        <dbReference type="EMBL" id="KAK0177821.1"/>
    </source>
</evidence>